<dbReference type="GO" id="GO:0016301">
    <property type="term" value="F:kinase activity"/>
    <property type="evidence" value="ECO:0007669"/>
    <property type="project" value="UniProtKB-KW"/>
</dbReference>
<dbReference type="Pfam" id="PF08477">
    <property type="entry name" value="Roc"/>
    <property type="match status" value="1"/>
</dbReference>
<dbReference type="InterPro" id="IPR006573">
    <property type="entry name" value="NHR_dom"/>
</dbReference>
<evidence type="ECO:0000259" key="11">
    <source>
        <dbReference type="PROSITE" id="PS51424"/>
    </source>
</evidence>
<dbReference type="PROSITE" id="PS50017">
    <property type="entry name" value="DEATH_DOMAIN"/>
    <property type="match status" value="1"/>
</dbReference>
<dbReference type="InterPro" id="IPR043136">
    <property type="entry name" value="B30.2/SPRY_sf"/>
</dbReference>
<evidence type="ECO:0000259" key="10">
    <source>
        <dbReference type="PROSITE" id="PS51065"/>
    </source>
</evidence>
<dbReference type="EC" id="2.7.11.1" evidence="1"/>
<dbReference type="InterPro" id="IPR020859">
    <property type="entry name" value="ROC"/>
</dbReference>
<dbReference type="InterPro" id="IPR027417">
    <property type="entry name" value="P-loop_NTPase"/>
</dbReference>
<dbReference type="PROSITE" id="PS51424">
    <property type="entry name" value="ROC"/>
    <property type="match status" value="1"/>
</dbReference>
<dbReference type="SMART" id="SM00588">
    <property type="entry name" value="NEUZ"/>
    <property type="match status" value="1"/>
</dbReference>
<evidence type="ECO:0000256" key="1">
    <source>
        <dbReference type="ARBA" id="ARBA00012513"/>
    </source>
</evidence>
<dbReference type="OrthoDB" id="6078042at2759"/>
<keyword evidence="4" id="KW-0547">Nucleotide-binding</keyword>
<dbReference type="SUPFAM" id="SSF52540">
    <property type="entry name" value="P-loop containing nucleoside triphosphate hydrolases"/>
    <property type="match status" value="1"/>
</dbReference>
<dbReference type="PANTHER" id="PTHR47508">
    <property type="entry name" value="SAM DOMAIN-CONTAINING PROTEIN-RELATED"/>
    <property type="match status" value="1"/>
</dbReference>
<evidence type="ECO:0000256" key="6">
    <source>
        <dbReference type="ARBA" id="ARBA00022840"/>
    </source>
</evidence>
<dbReference type="GO" id="GO:0007165">
    <property type="term" value="P:signal transduction"/>
    <property type="evidence" value="ECO:0007669"/>
    <property type="project" value="InterPro"/>
</dbReference>
<dbReference type="InterPro" id="IPR032171">
    <property type="entry name" value="COR-A"/>
</dbReference>
<keyword evidence="5" id="KW-0418">Kinase</keyword>
<dbReference type="Gene3D" id="1.10.533.10">
    <property type="entry name" value="Death Domain, Fas"/>
    <property type="match status" value="1"/>
</dbReference>
<dbReference type="GO" id="GO:0005524">
    <property type="term" value="F:ATP binding"/>
    <property type="evidence" value="ECO:0007669"/>
    <property type="project" value="UniProtKB-KW"/>
</dbReference>
<name>A0A7I8V6S2_9ANNE</name>
<evidence type="ECO:0000256" key="3">
    <source>
        <dbReference type="ARBA" id="ARBA00022737"/>
    </source>
</evidence>
<dbReference type="EMBL" id="CAJFCJ010000002">
    <property type="protein sequence ID" value="CAD5111966.1"/>
    <property type="molecule type" value="Genomic_DNA"/>
</dbReference>
<dbReference type="AlphaFoldDB" id="A0A7I8V6S2"/>
<keyword evidence="6" id="KW-0067">ATP-binding</keyword>
<dbReference type="InterPro" id="IPR011029">
    <property type="entry name" value="DEATH-like_dom_sf"/>
</dbReference>
<dbReference type="Pfam" id="PF00531">
    <property type="entry name" value="Death"/>
    <property type="match status" value="1"/>
</dbReference>
<dbReference type="Gene3D" id="2.60.120.920">
    <property type="match status" value="1"/>
</dbReference>
<dbReference type="CDD" id="cd08311">
    <property type="entry name" value="Death_p75NR"/>
    <property type="match status" value="1"/>
</dbReference>
<evidence type="ECO:0000313" key="13">
    <source>
        <dbReference type="Proteomes" id="UP000549394"/>
    </source>
</evidence>
<evidence type="ECO:0000256" key="4">
    <source>
        <dbReference type="ARBA" id="ARBA00022741"/>
    </source>
</evidence>
<keyword evidence="3" id="KW-0677">Repeat</keyword>
<keyword evidence="2" id="KW-0808">Transferase</keyword>
<organism evidence="12 13">
    <name type="scientific">Dimorphilus gyrociliatus</name>
    <dbReference type="NCBI Taxonomy" id="2664684"/>
    <lineage>
        <taxon>Eukaryota</taxon>
        <taxon>Metazoa</taxon>
        <taxon>Spiralia</taxon>
        <taxon>Lophotrochozoa</taxon>
        <taxon>Annelida</taxon>
        <taxon>Polychaeta</taxon>
        <taxon>Polychaeta incertae sedis</taxon>
        <taxon>Dinophilidae</taxon>
        <taxon>Dimorphilus</taxon>
    </lineage>
</organism>
<dbReference type="Gene3D" id="3.30.70.1390">
    <property type="entry name" value="ROC domain from the Parkinson's disease-associated leucine-rich repeat kinase 2"/>
    <property type="match status" value="2"/>
</dbReference>
<accession>A0A7I8V6S2</accession>
<dbReference type="Pfam" id="PF16095">
    <property type="entry name" value="COR-A"/>
    <property type="match status" value="1"/>
</dbReference>
<dbReference type="Gene3D" id="3.40.50.300">
    <property type="entry name" value="P-loop containing nucleotide triphosphate hydrolases"/>
    <property type="match status" value="1"/>
</dbReference>
<comment type="catalytic activity">
    <reaction evidence="7">
        <text>L-threonyl-[protein] + ATP = O-phospho-L-threonyl-[protein] + ADP + H(+)</text>
        <dbReference type="Rhea" id="RHEA:46608"/>
        <dbReference type="Rhea" id="RHEA-COMP:11060"/>
        <dbReference type="Rhea" id="RHEA-COMP:11605"/>
        <dbReference type="ChEBI" id="CHEBI:15378"/>
        <dbReference type="ChEBI" id="CHEBI:30013"/>
        <dbReference type="ChEBI" id="CHEBI:30616"/>
        <dbReference type="ChEBI" id="CHEBI:61977"/>
        <dbReference type="ChEBI" id="CHEBI:456216"/>
        <dbReference type="EC" id="2.7.11.1"/>
    </reaction>
</comment>
<evidence type="ECO:0000256" key="8">
    <source>
        <dbReference type="ARBA" id="ARBA00048679"/>
    </source>
</evidence>
<feature type="domain" description="Death" evidence="9">
    <location>
        <begin position="923"/>
        <end position="991"/>
    </location>
</feature>
<gene>
    <name evidence="12" type="ORF">DGYR_LOCUS1177</name>
</gene>
<reference evidence="12 13" key="1">
    <citation type="submission" date="2020-08" db="EMBL/GenBank/DDBJ databases">
        <authorList>
            <person name="Hejnol A."/>
        </authorList>
    </citation>
    <scope>NUCLEOTIDE SEQUENCE [LARGE SCALE GENOMIC DNA]</scope>
</reference>
<dbReference type="Proteomes" id="UP000549394">
    <property type="component" value="Unassembled WGS sequence"/>
</dbReference>
<sequence length="1006" mass="114385">MKLTAGMRFHHVHSSAVYSKQNYSIVERDINQLGHGIVFTSHPINIGQRIRLRLIRTNLKSVGTLRVGLTIHDPKTLRAENLPKFSCPNLSNKEGFWMKALPPTNTRTFDTVTFYVNSRGVLHYMVGGLHKGSLLAKLPSSRSMWMIFELFGDVIGLEFQSGEEAPAEIVARGPDAIQQFHSACEDGTEAVYRTRLMIVGGEGVGKTSLKNSLLGIKHSSREERTHGIDLSASCSFSLREGSSWKLAISKGKPWLQSPHSPSPRKITPTEILEEEYNYAIASNIVQELIFKRRLNEQLISESNRDKGQDKHLEDTKNTQSSYLDDVETSALLTDVTERVATLVERLLAESGRTEEKNDDVDEDDVVLNIWDFAGGNTYYASHQIFLTPRAVYIVVCKLVDNEKDRQKVNASVDYWLRMIHLYTAENSKTGDSSLSPPVFIVGTHRNQLDDDGTKRIKLADEEFGRIEEMVQSKHYANHIVPKYYAVDNDLANDKEIGNLKKHIEKVALNEEYMGEETPSRWLKIESQLYEKVEEGIYFITFEQMKRLANEYDVESVEELYTLLHFLHDVGSILYFGSLTSLDSTLNSIIILQPQWLIDMFERLIDCNAYVSDANEQYAAKLENQGVLDERLISEVAQDVSQQIPALLGLLEKFDLICRSVPSKAASLNGDSVKIGKSYIVPCKLPLSNSKLYNPVSTNDVRFYYDFNGFLPESVFNRILVRSIRWSQSSSSYSPKLFRRQARLYLDSEHDFCLEMPNSENPSRITIAVIRTMDAEESAERQKTILQPKSTANAKVRNFLETTLSEIKGTWLRRLSYRCVVQCPCDKPCYYHGDSRCKQVQCMHFLDLDECLASKVVSCEHRRIKTGQFRKWFPAIVEERMGPILSKSITQDYELLKKHSEAKNTEVPQWVKSAAKLLNGGGEGQDWSSLGKRLGYKRSKMDRFNDDLNPGLALLLDWLISSGNTALSVDMIVSCLEQMKRDDIVDIIHKGQGKLIDMGFLPMMRFN</sequence>
<proteinExistence type="predicted"/>
<protein>
    <recommendedName>
        <fullName evidence="1">non-specific serine/threonine protein kinase</fullName>
        <ecNumber evidence="1">2.7.11.1</ecNumber>
    </recommendedName>
</protein>
<dbReference type="SUPFAM" id="SSF47986">
    <property type="entry name" value="DEATH domain"/>
    <property type="match status" value="1"/>
</dbReference>
<dbReference type="Pfam" id="PF07177">
    <property type="entry name" value="Neuralized"/>
    <property type="match status" value="1"/>
</dbReference>
<evidence type="ECO:0000313" key="12">
    <source>
        <dbReference type="EMBL" id="CAD5111966.1"/>
    </source>
</evidence>
<dbReference type="Gene3D" id="1.10.10.10">
    <property type="entry name" value="Winged helix-like DNA-binding domain superfamily/Winged helix DNA-binding domain"/>
    <property type="match status" value="1"/>
</dbReference>
<feature type="domain" description="Roc" evidence="11">
    <location>
        <begin position="187"/>
        <end position="510"/>
    </location>
</feature>
<keyword evidence="13" id="KW-1185">Reference proteome</keyword>
<evidence type="ECO:0000256" key="2">
    <source>
        <dbReference type="ARBA" id="ARBA00022679"/>
    </source>
</evidence>
<evidence type="ECO:0000259" key="9">
    <source>
        <dbReference type="PROSITE" id="PS50017"/>
    </source>
</evidence>
<feature type="domain" description="NHR" evidence="10">
    <location>
        <begin position="6"/>
        <end position="162"/>
    </location>
</feature>
<evidence type="ECO:0000256" key="7">
    <source>
        <dbReference type="ARBA" id="ARBA00047899"/>
    </source>
</evidence>
<dbReference type="PANTHER" id="PTHR47508:SF4">
    <property type="match status" value="1"/>
</dbReference>
<evidence type="ECO:0000256" key="5">
    <source>
        <dbReference type="ARBA" id="ARBA00022777"/>
    </source>
</evidence>
<comment type="caution">
    <text evidence="12">The sequence shown here is derived from an EMBL/GenBank/DDBJ whole genome shotgun (WGS) entry which is preliminary data.</text>
</comment>
<comment type="catalytic activity">
    <reaction evidence="8">
        <text>L-seryl-[protein] + ATP = O-phospho-L-seryl-[protein] + ADP + H(+)</text>
        <dbReference type="Rhea" id="RHEA:17989"/>
        <dbReference type="Rhea" id="RHEA-COMP:9863"/>
        <dbReference type="Rhea" id="RHEA-COMP:11604"/>
        <dbReference type="ChEBI" id="CHEBI:15378"/>
        <dbReference type="ChEBI" id="CHEBI:29999"/>
        <dbReference type="ChEBI" id="CHEBI:30616"/>
        <dbReference type="ChEBI" id="CHEBI:83421"/>
        <dbReference type="ChEBI" id="CHEBI:456216"/>
        <dbReference type="EC" id="2.7.11.1"/>
    </reaction>
</comment>
<dbReference type="InterPro" id="IPR036388">
    <property type="entry name" value="WH-like_DNA-bd_sf"/>
</dbReference>
<dbReference type="InterPro" id="IPR000488">
    <property type="entry name" value="Death_dom"/>
</dbReference>
<dbReference type="PROSITE" id="PS51065">
    <property type="entry name" value="NHR"/>
    <property type="match status" value="1"/>
</dbReference>